<keyword evidence="2" id="KW-1185">Reference proteome</keyword>
<name>A0A5C6MGU5_9PLAN</name>
<accession>A0A5C6MGU5</accession>
<gene>
    <name evidence="1" type="ORF">E3A20_03230</name>
</gene>
<proteinExistence type="predicted"/>
<dbReference type="Proteomes" id="UP000321083">
    <property type="component" value="Unassembled WGS sequence"/>
</dbReference>
<reference evidence="1 2" key="2">
    <citation type="submission" date="2019-08" db="EMBL/GenBank/DDBJ databases">
        <authorList>
            <person name="Henke P."/>
        </authorList>
    </citation>
    <scope>NUCLEOTIDE SEQUENCE [LARGE SCALE GENOMIC DNA]</scope>
    <source>
        <strain evidence="1">Phe10_nw2017</strain>
    </source>
</reference>
<protein>
    <submittedName>
        <fullName evidence="1">Uncharacterized protein</fullName>
    </submittedName>
</protein>
<organism evidence="1 2">
    <name type="scientific">Planctomyces bekefii</name>
    <dbReference type="NCBI Taxonomy" id="1653850"/>
    <lineage>
        <taxon>Bacteria</taxon>
        <taxon>Pseudomonadati</taxon>
        <taxon>Planctomycetota</taxon>
        <taxon>Planctomycetia</taxon>
        <taxon>Planctomycetales</taxon>
        <taxon>Planctomycetaceae</taxon>
        <taxon>Planctomyces</taxon>
    </lineage>
</organism>
<sequence>MTNIYCKTDRAILILGVPDDRGVLFFPSNRADELPGLHLDVKPLLPIFDQLTGLASAVLKQDVARSLHLFDEFADEIAINDSDKGTVFVGTLSQVTKPEGGPWAVMPAILRALPKTRVRLPYLRAWQILQGGLKLNTKAVDPAELAKYFDD</sequence>
<dbReference type="AlphaFoldDB" id="A0A5C6MGU5"/>
<evidence type="ECO:0000313" key="1">
    <source>
        <dbReference type="EMBL" id="TWW12171.1"/>
    </source>
</evidence>
<dbReference type="EMBL" id="SRHE01000034">
    <property type="protein sequence ID" value="TWW12171.1"/>
    <property type="molecule type" value="Genomic_DNA"/>
</dbReference>
<comment type="caution">
    <text evidence="1">The sequence shown here is derived from an EMBL/GenBank/DDBJ whole genome shotgun (WGS) entry which is preliminary data.</text>
</comment>
<evidence type="ECO:0000313" key="2">
    <source>
        <dbReference type="Proteomes" id="UP000321083"/>
    </source>
</evidence>
<reference evidence="1 2" key="1">
    <citation type="submission" date="2019-08" db="EMBL/GenBank/DDBJ databases">
        <title>100 year-old enigma solved: identification of Planctomyces bekefii, the type genus and species of the phylum Planctomycetes.</title>
        <authorList>
            <person name="Svetlana D.N."/>
            <person name="Overmann J."/>
        </authorList>
    </citation>
    <scope>NUCLEOTIDE SEQUENCE [LARGE SCALE GENOMIC DNA]</scope>
    <source>
        <strain evidence="1">Phe10_nw2017</strain>
    </source>
</reference>